<protein>
    <submittedName>
        <fullName evidence="1">LRR-RLK</fullName>
    </submittedName>
</protein>
<proteinExistence type="predicted"/>
<organism evidence="1">
    <name type="scientific">Rhizophora mucronata</name>
    <name type="common">Asiatic mangrove</name>
    <dbReference type="NCBI Taxonomy" id="61149"/>
    <lineage>
        <taxon>Eukaryota</taxon>
        <taxon>Viridiplantae</taxon>
        <taxon>Streptophyta</taxon>
        <taxon>Embryophyta</taxon>
        <taxon>Tracheophyta</taxon>
        <taxon>Spermatophyta</taxon>
        <taxon>Magnoliopsida</taxon>
        <taxon>eudicotyledons</taxon>
        <taxon>Gunneridae</taxon>
        <taxon>Pentapetalae</taxon>
        <taxon>rosids</taxon>
        <taxon>fabids</taxon>
        <taxon>Malpighiales</taxon>
        <taxon>Rhizophoraceae</taxon>
        <taxon>Rhizophora</taxon>
    </lineage>
</organism>
<dbReference type="EMBL" id="GGEC01001188">
    <property type="protein sequence ID" value="MBW81671.1"/>
    <property type="molecule type" value="Transcribed_RNA"/>
</dbReference>
<name>A0A2P2IKF0_RHIMU</name>
<evidence type="ECO:0000313" key="1">
    <source>
        <dbReference type="EMBL" id="MBW81671.1"/>
    </source>
</evidence>
<accession>A0A2P2IKF0</accession>
<dbReference type="AlphaFoldDB" id="A0A2P2IKF0"/>
<reference evidence="1" key="1">
    <citation type="submission" date="2018-02" db="EMBL/GenBank/DDBJ databases">
        <title>Rhizophora mucronata_Transcriptome.</title>
        <authorList>
            <person name="Meera S.P."/>
            <person name="Sreeshan A."/>
            <person name="Augustine A."/>
        </authorList>
    </citation>
    <scope>NUCLEOTIDE SEQUENCE</scope>
    <source>
        <tissue evidence="1">Leaf</tissue>
    </source>
</reference>
<sequence>MMFLQRDGILDGHFLQLFMVNARWGEEGITVFYFVWVDEWLCLHFLCVSFLSFDVALLLAHNFLVSTKCELFIFSFFFHNKTIGYSQYIRMTNT</sequence>